<accession>A0A8T0TDY2</accession>
<organism evidence="2 3">
    <name type="scientific">Panicum virgatum</name>
    <name type="common">Blackwell switchgrass</name>
    <dbReference type="NCBI Taxonomy" id="38727"/>
    <lineage>
        <taxon>Eukaryota</taxon>
        <taxon>Viridiplantae</taxon>
        <taxon>Streptophyta</taxon>
        <taxon>Embryophyta</taxon>
        <taxon>Tracheophyta</taxon>
        <taxon>Spermatophyta</taxon>
        <taxon>Magnoliopsida</taxon>
        <taxon>Liliopsida</taxon>
        <taxon>Poales</taxon>
        <taxon>Poaceae</taxon>
        <taxon>PACMAD clade</taxon>
        <taxon>Panicoideae</taxon>
        <taxon>Panicodae</taxon>
        <taxon>Paniceae</taxon>
        <taxon>Panicinae</taxon>
        <taxon>Panicum</taxon>
        <taxon>Panicum sect. Hiantes</taxon>
    </lineage>
</organism>
<evidence type="ECO:0000256" key="1">
    <source>
        <dbReference type="SAM" id="MobiDB-lite"/>
    </source>
</evidence>
<evidence type="ECO:0000313" key="3">
    <source>
        <dbReference type="Proteomes" id="UP000823388"/>
    </source>
</evidence>
<protein>
    <submittedName>
        <fullName evidence="2">Uncharacterized protein</fullName>
    </submittedName>
</protein>
<dbReference type="AlphaFoldDB" id="A0A8T0TDY2"/>
<reference evidence="2" key="1">
    <citation type="submission" date="2020-05" db="EMBL/GenBank/DDBJ databases">
        <title>WGS assembly of Panicum virgatum.</title>
        <authorList>
            <person name="Lovell J.T."/>
            <person name="Jenkins J."/>
            <person name="Shu S."/>
            <person name="Juenger T.E."/>
            <person name="Schmutz J."/>
        </authorList>
    </citation>
    <scope>NUCLEOTIDE SEQUENCE</scope>
    <source>
        <strain evidence="2">AP13</strain>
    </source>
</reference>
<feature type="region of interest" description="Disordered" evidence="1">
    <location>
        <begin position="1"/>
        <end position="22"/>
    </location>
</feature>
<name>A0A8T0TDY2_PANVG</name>
<keyword evidence="3" id="KW-1185">Reference proteome</keyword>
<sequence length="92" mass="10457">MTELTQQRRIRGECAPPRSPDRPPARAVIIVCRLPRSTGSCWEQIDLLFFSGWKTRCLLFRSGLRSLKITVSWPASGDGRRRKVDGCCCEGY</sequence>
<gene>
    <name evidence="2" type="ORF">PVAP13_4NG300300</name>
</gene>
<comment type="caution">
    <text evidence="2">The sequence shown here is derived from an EMBL/GenBank/DDBJ whole genome shotgun (WGS) entry which is preliminary data.</text>
</comment>
<evidence type="ECO:0000313" key="2">
    <source>
        <dbReference type="EMBL" id="KAG2607848.1"/>
    </source>
</evidence>
<dbReference type="Proteomes" id="UP000823388">
    <property type="component" value="Chromosome 4N"/>
</dbReference>
<dbReference type="EMBL" id="CM029044">
    <property type="protein sequence ID" value="KAG2607848.1"/>
    <property type="molecule type" value="Genomic_DNA"/>
</dbReference>
<proteinExistence type="predicted"/>